<feature type="transmembrane region" description="Helical" evidence="7">
    <location>
        <begin position="172"/>
        <end position="192"/>
    </location>
</feature>
<dbReference type="GO" id="GO:0016020">
    <property type="term" value="C:membrane"/>
    <property type="evidence" value="ECO:0007669"/>
    <property type="project" value="UniProtKB-SubCell"/>
</dbReference>
<dbReference type="HOGENOM" id="CLU_013430_1_0_7"/>
<dbReference type="Pfam" id="PF01545">
    <property type="entry name" value="Cation_efflux"/>
    <property type="match status" value="1"/>
</dbReference>
<dbReference type="Proteomes" id="UP000000939">
    <property type="component" value="Chromosome"/>
</dbReference>
<dbReference type="Gene3D" id="1.20.1510.10">
    <property type="entry name" value="Cation efflux protein transmembrane domain"/>
    <property type="match status" value="1"/>
</dbReference>
<comment type="subcellular location">
    <subcellularLocation>
        <location evidence="1">Membrane</location>
        <topology evidence="1">Multi-pass membrane protein</topology>
    </subcellularLocation>
</comment>
<evidence type="ECO:0000256" key="3">
    <source>
        <dbReference type="ARBA" id="ARBA00022692"/>
    </source>
</evidence>
<keyword evidence="6 7" id="KW-0472">Membrane</keyword>
<dbReference type="NCBIfam" id="TIGR01297">
    <property type="entry name" value="CDF"/>
    <property type="match status" value="1"/>
</dbReference>
<organism evidence="9 10">
    <name type="scientific">Arcobacter nitrofigilis (strain ATCC 33309 / DSM 7299 / CCUG 15893 / LMG 7604 / NCTC 12251 / CI)</name>
    <name type="common">Campylobacter nitrofigilis</name>
    <dbReference type="NCBI Taxonomy" id="572480"/>
    <lineage>
        <taxon>Bacteria</taxon>
        <taxon>Pseudomonadati</taxon>
        <taxon>Campylobacterota</taxon>
        <taxon>Epsilonproteobacteria</taxon>
        <taxon>Campylobacterales</taxon>
        <taxon>Arcobacteraceae</taxon>
        <taxon>Arcobacter</taxon>
    </lineage>
</organism>
<dbReference type="PANTHER" id="PTHR45755:SF4">
    <property type="entry name" value="ZINC TRANSPORTER 7"/>
    <property type="match status" value="1"/>
</dbReference>
<keyword evidence="2" id="KW-0813">Transport</keyword>
<evidence type="ECO:0000256" key="1">
    <source>
        <dbReference type="ARBA" id="ARBA00004141"/>
    </source>
</evidence>
<proteinExistence type="predicted"/>
<evidence type="ECO:0000256" key="2">
    <source>
        <dbReference type="ARBA" id="ARBA00022448"/>
    </source>
</evidence>
<feature type="transmembrane region" description="Helical" evidence="7">
    <location>
        <begin position="123"/>
        <end position="146"/>
    </location>
</feature>
<keyword evidence="5" id="KW-0406">Ion transport</keyword>
<feature type="transmembrane region" description="Helical" evidence="7">
    <location>
        <begin position="92"/>
        <end position="111"/>
    </location>
</feature>
<evidence type="ECO:0000313" key="9">
    <source>
        <dbReference type="EMBL" id="ADG93926.1"/>
    </source>
</evidence>
<evidence type="ECO:0000256" key="6">
    <source>
        <dbReference type="ARBA" id="ARBA00023136"/>
    </source>
</evidence>
<name>D5V0W4_ARCNC</name>
<keyword evidence="3 7" id="KW-0812">Transmembrane</keyword>
<evidence type="ECO:0000259" key="8">
    <source>
        <dbReference type="Pfam" id="PF01545"/>
    </source>
</evidence>
<keyword evidence="4 7" id="KW-1133">Transmembrane helix</keyword>
<gene>
    <name evidence="9" type="ordered locus">Arnit_2275</name>
</gene>
<dbReference type="eggNOG" id="COG1230">
    <property type="taxonomic scope" value="Bacteria"/>
</dbReference>
<feature type="transmembrane region" description="Helical" evidence="7">
    <location>
        <begin position="25"/>
        <end position="48"/>
    </location>
</feature>
<dbReference type="GO" id="GO:0005385">
    <property type="term" value="F:zinc ion transmembrane transporter activity"/>
    <property type="evidence" value="ECO:0007669"/>
    <property type="project" value="InterPro"/>
</dbReference>
<dbReference type="InterPro" id="IPR002524">
    <property type="entry name" value="Cation_efflux"/>
</dbReference>
<dbReference type="RefSeq" id="WP_013136071.1">
    <property type="nucleotide sequence ID" value="NC_014166.1"/>
</dbReference>
<evidence type="ECO:0000256" key="7">
    <source>
        <dbReference type="SAM" id="Phobius"/>
    </source>
</evidence>
<dbReference type="STRING" id="572480.Arnit_2275"/>
<sequence>MHPHDKWRHSHKYNSNNNRAQKNTYYVLILTAITMVVEITAGTMYGSMALLADGWHMGTHVTAFMITIFAYSYAKKYENTNKYSFGTGKVNVLAGFTSAIALGIVALLMVAESIARFFEPQIIHFNEAILVAIIGLVVNVASMFILHDNHEHHHHGEEHSHEHHKDHNIKAAYFHVLADALTSLFAIFALLLGKYYGWNWVDPIMGIVGGIIITKWAIGLVKETSPILLDENIKKEYQNKIIEKIQKDEDNIVSDIHIWKISANHYSCILSIITHNPKTVEHYKKLLKDFHKISHISIEINECLNENCNK</sequence>
<evidence type="ECO:0000256" key="4">
    <source>
        <dbReference type="ARBA" id="ARBA00022989"/>
    </source>
</evidence>
<feature type="domain" description="Cation efflux protein transmembrane" evidence="8">
    <location>
        <begin position="26"/>
        <end position="229"/>
    </location>
</feature>
<accession>D5V0W4</accession>
<feature type="transmembrane region" description="Helical" evidence="7">
    <location>
        <begin position="204"/>
        <end position="221"/>
    </location>
</feature>
<dbReference type="InterPro" id="IPR045316">
    <property type="entry name" value="Msc2-like"/>
</dbReference>
<evidence type="ECO:0000256" key="5">
    <source>
        <dbReference type="ARBA" id="ARBA00023065"/>
    </source>
</evidence>
<protein>
    <submittedName>
        <fullName evidence="9">Cation diffusion facilitator family transporter</fullName>
    </submittedName>
</protein>
<dbReference type="InterPro" id="IPR058533">
    <property type="entry name" value="Cation_efflux_TM"/>
</dbReference>
<dbReference type="NCBIfam" id="NF033827">
    <property type="entry name" value="CDF_efflux_DmeF"/>
    <property type="match status" value="1"/>
</dbReference>
<evidence type="ECO:0000313" key="10">
    <source>
        <dbReference type="Proteomes" id="UP000000939"/>
    </source>
</evidence>
<dbReference type="AlphaFoldDB" id="D5V0W4"/>
<dbReference type="OrthoDB" id="9809646at2"/>
<feature type="transmembrane region" description="Helical" evidence="7">
    <location>
        <begin position="54"/>
        <end position="71"/>
    </location>
</feature>
<dbReference type="KEGG" id="ant:Arnit_2275"/>
<dbReference type="GO" id="GO:0006882">
    <property type="term" value="P:intracellular zinc ion homeostasis"/>
    <property type="evidence" value="ECO:0007669"/>
    <property type="project" value="InterPro"/>
</dbReference>
<dbReference type="SUPFAM" id="SSF161111">
    <property type="entry name" value="Cation efflux protein transmembrane domain-like"/>
    <property type="match status" value="1"/>
</dbReference>
<dbReference type="EMBL" id="CP001999">
    <property type="protein sequence ID" value="ADG93926.1"/>
    <property type="molecule type" value="Genomic_DNA"/>
</dbReference>
<dbReference type="InterPro" id="IPR027469">
    <property type="entry name" value="Cation_efflux_TMD_sf"/>
</dbReference>
<keyword evidence="10" id="KW-1185">Reference proteome</keyword>
<reference evidence="9 10" key="1">
    <citation type="journal article" date="2010" name="Stand. Genomic Sci.">
        <title>Complete genome sequence of Arcobacter nitrofigilis type strain (CI).</title>
        <authorList>
            <person name="Pati A."/>
            <person name="Gronow S."/>
            <person name="Lapidus A."/>
            <person name="Copeland A."/>
            <person name="Glavina Del Rio T."/>
            <person name="Nolan M."/>
            <person name="Lucas S."/>
            <person name="Tice H."/>
            <person name="Cheng J.F."/>
            <person name="Han C."/>
            <person name="Chertkov O."/>
            <person name="Bruce D."/>
            <person name="Tapia R."/>
            <person name="Goodwin L."/>
            <person name="Pitluck S."/>
            <person name="Liolios K."/>
            <person name="Ivanova N."/>
            <person name="Mavromatis K."/>
            <person name="Chen A."/>
            <person name="Palaniappan K."/>
            <person name="Land M."/>
            <person name="Hauser L."/>
            <person name="Chang Y.J."/>
            <person name="Jeffries C.D."/>
            <person name="Detter J.C."/>
            <person name="Rohde M."/>
            <person name="Goker M."/>
            <person name="Bristow J."/>
            <person name="Eisen J.A."/>
            <person name="Markowitz V."/>
            <person name="Hugenholtz P."/>
            <person name="Klenk H.P."/>
            <person name="Kyrpides N.C."/>
        </authorList>
    </citation>
    <scope>NUCLEOTIDE SEQUENCE [LARGE SCALE GENOMIC DNA]</scope>
    <source>
        <strain evidence="10">ATCC 33309 / DSM 7299 / CCUG 15893 / LMG 7604 / NCTC 12251 / CI</strain>
    </source>
</reference>
<dbReference type="PANTHER" id="PTHR45755">
    <property type="match status" value="1"/>
</dbReference>